<evidence type="ECO:0000313" key="2">
    <source>
        <dbReference type="EMBL" id="MCY1083395.1"/>
    </source>
</evidence>
<dbReference type="InterPro" id="IPR013857">
    <property type="entry name" value="NADH-UbQ_OxRdtase-assoc_prot30"/>
</dbReference>
<comment type="caution">
    <text evidence="2">The sequence shown here is derived from an EMBL/GenBank/DDBJ whole genome shotgun (WGS) entry which is preliminary data.</text>
</comment>
<reference evidence="2 3" key="1">
    <citation type="submission" date="2022-11" db="EMBL/GenBank/DDBJ databases">
        <title>Minimal conservation of predation-associated metabolite biosynthetic gene clusters underscores biosynthetic potential of Myxococcota including descriptions for ten novel species: Archangium lansinium sp. nov., Myxococcus landrumus sp. nov., Nannocystis bai.</title>
        <authorList>
            <person name="Ahearne A."/>
            <person name="Stevens C."/>
            <person name="Phillips K."/>
        </authorList>
    </citation>
    <scope>NUCLEOTIDE SEQUENCE [LARGE SCALE GENOMIC DNA]</scope>
    <source>
        <strain evidence="2 3">MIWBW</strain>
    </source>
</reference>
<name>A0ABT4AP09_9BACT</name>
<keyword evidence="3" id="KW-1185">Reference proteome</keyword>
<gene>
    <name evidence="2" type="ORF">OV287_54060</name>
</gene>
<dbReference type="Pfam" id="PF08547">
    <property type="entry name" value="CIA30"/>
    <property type="match status" value="1"/>
</dbReference>
<dbReference type="RefSeq" id="WP_267541926.1">
    <property type="nucleotide sequence ID" value="NZ_JAPNKA010000001.1"/>
</dbReference>
<proteinExistence type="predicted"/>
<dbReference type="EMBL" id="JAPNKA010000001">
    <property type="protein sequence ID" value="MCY1083395.1"/>
    <property type="molecule type" value="Genomic_DNA"/>
</dbReference>
<accession>A0ABT4AP09</accession>
<evidence type="ECO:0000313" key="3">
    <source>
        <dbReference type="Proteomes" id="UP001207654"/>
    </source>
</evidence>
<sequence length="427" mass="47713">MQPGFSWLGSARMDIPGVTPGLARLCFDPSEVSPSEARGLASTIGRTLQALRDWSSLEFARPFDVVLDARSWVPLAQPLLPRPRIVLSPKAVGQASDEELSPDLVHELSHLLLFAPGSPFLSEGWAVACAYLLSPGAAYFPLSPRDDAPTLHHLLAEHSEGMRALSEDLQPHGSWGELRIREMPSERNRLAYARAGSFVLHLLEQRGLEPFTKLLQALVHEPDLLEESVFERFYDCPLSELEVRWRDRLDRARPSRAARDRPEAGAASALFLASEASDWMLSTDGASQGGFTVTSTREAAEEVELSGRLAAEVAGPFVMLTRFPRRDGTPVDVRSHTGLCFEARGDGKIYQLCFATERARCPGEEFIHLLETRSEWTHYELPFSRFHRFVRDRHGWTGRDVLALHVRAFGYGGQAFRFGIRGLELWT</sequence>
<dbReference type="InterPro" id="IPR008979">
    <property type="entry name" value="Galactose-bd-like_sf"/>
</dbReference>
<protein>
    <submittedName>
        <fullName evidence="2">CIA30 family protein</fullName>
    </submittedName>
</protein>
<evidence type="ECO:0000259" key="1">
    <source>
        <dbReference type="Pfam" id="PF08547"/>
    </source>
</evidence>
<feature type="domain" description="NADH:ubiquinone oxidoreductase intermediate-associated protein 30" evidence="1">
    <location>
        <begin position="275"/>
        <end position="394"/>
    </location>
</feature>
<organism evidence="2 3">
    <name type="scientific">Archangium lansingense</name>
    <dbReference type="NCBI Taxonomy" id="2995310"/>
    <lineage>
        <taxon>Bacteria</taxon>
        <taxon>Pseudomonadati</taxon>
        <taxon>Myxococcota</taxon>
        <taxon>Myxococcia</taxon>
        <taxon>Myxococcales</taxon>
        <taxon>Cystobacterineae</taxon>
        <taxon>Archangiaceae</taxon>
        <taxon>Archangium</taxon>
    </lineage>
</organism>
<dbReference type="SUPFAM" id="SSF49785">
    <property type="entry name" value="Galactose-binding domain-like"/>
    <property type="match status" value="1"/>
</dbReference>
<dbReference type="Proteomes" id="UP001207654">
    <property type="component" value="Unassembled WGS sequence"/>
</dbReference>